<feature type="domain" description="Histone deacetylase complex subunit SAP30 Sin3 binding" evidence="8">
    <location>
        <begin position="133"/>
        <end position="165"/>
    </location>
</feature>
<keyword evidence="4" id="KW-0805">Transcription regulation</keyword>
<comment type="caution">
    <text evidence="9">The sequence shown here is derived from an EMBL/GenBank/DDBJ whole genome shotgun (WGS) entry which is preliminary data.</text>
</comment>
<keyword evidence="10" id="KW-1185">Reference proteome</keyword>
<evidence type="ECO:0000256" key="7">
    <source>
        <dbReference type="SAM" id="MobiDB-lite"/>
    </source>
</evidence>
<evidence type="ECO:0000313" key="9">
    <source>
        <dbReference type="EMBL" id="KPM44372.1"/>
    </source>
</evidence>
<accession>A0A0N8H8E8</accession>
<gene>
    <name evidence="9" type="ORF">AK830_g2150</name>
</gene>
<evidence type="ECO:0000313" key="10">
    <source>
        <dbReference type="Proteomes" id="UP000050424"/>
    </source>
</evidence>
<dbReference type="GO" id="GO:0005634">
    <property type="term" value="C:nucleus"/>
    <property type="evidence" value="ECO:0007669"/>
    <property type="project" value="UniProtKB-SubCell"/>
</dbReference>
<dbReference type="InterPro" id="IPR025718">
    <property type="entry name" value="SAP30_Sin3-bd"/>
</dbReference>
<evidence type="ECO:0000256" key="3">
    <source>
        <dbReference type="ARBA" id="ARBA00022491"/>
    </source>
</evidence>
<dbReference type="PANTHER" id="PTHR13286:SF23">
    <property type="entry name" value="HISTONE DEACETYLASE COMPLEX SUBUNIT SAP30 SIN3 BINDING DOMAIN-CONTAINING PROTEIN"/>
    <property type="match status" value="1"/>
</dbReference>
<evidence type="ECO:0000256" key="5">
    <source>
        <dbReference type="ARBA" id="ARBA00023163"/>
    </source>
</evidence>
<evidence type="ECO:0000256" key="6">
    <source>
        <dbReference type="ARBA" id="ARBA00023242"/>
    </source>
</evidence>
<dbReference type="PANTHER" id="PTHR13286">
    <property type="entry name" value="SAP30"/>
    <property type="match status" value="1"/>
</dbReference>
<evidence type="ECO:0000256" key="1">
    <source>
        <dbReference type="ARBA" id="ARBA00004123"/>
    </source>
</evidence>
<dbReference type="InterPro" id="IPR024145">
    <property type="entry name" value="His_deAcase_SAP30/SAP30L"/>
</dbReference>
<reference evidence="9 10" key="1">
    <citation type="submission" date="2015-09" db="EMBL/GenBank/DDBJ databases">
        <title>Draft genome of a European isolate of the apple canker pathogen Neonectria ditissima.</title>
        <authorList>
            <person name="Gomez-Cortecero A."/>
            <person name="Harrison R.J."/>
            <person name="Armitage A.D."/>
        </authorList>
    </citation>
    <scope>NUCLEOTIDE SEQUENCE [LARGE SCALE GENOMIC DNA]</scope>
    <source>
        <strain evidence="9 10">R09/05</strain>
    </source>
</reference>
<dbReference type="Gene3D" id="6.10.160.20">
    <property type="match status" value="1"/>
</dbReference>
<proteinExistence type="inferred from homology"/>
<evidence type="ECO:0000259" key="8">
    <source>
        <dbReference type="Pfam" id="PF13867"/>
    </source>
</evidence>
<evidence type="ECO:0000256" key="4">
    <source>
        <dbReference type="ARBA" id="ARBA00023015"/>
    </source>
</evidence>
<protein>
    <recommendedName>
        <fullName evidence="8">Histone deacetylase complex subunit SAP30 Sin3 binding domain-containing protein</fullName>
    </recommendedName>
</protein>
<dbReference type="EMBL" id="LKCW01000020">
    <property type="protein sequence ID" value="KPM44372.1"/>
    <property type="molecule type" value="Genomic_DNA"/>
</dbReference>
<evidence type="ECO:0000256" key="2">
    <source>
        <dbReference type="ARBA" id="ARBA00006283"/>
    </source>
</evidence>
<dbReference type="STRING" id="78410.A0A0N8H8E8"/>
<dbReference type="AlphaFoldDB" id="A0A0N8H8E8"/>
<keyword evidence="6" id="KW-0539">Nucleus</keyword>
<dbReference type="Pfam" id="PF13867">
    <property type="entry name" value="SAP30_Sin3_bdg"/>
    <property type="match status" value="1"/>
</dbReference>
<dbReference type="Proteomes" id="UP000050424">
    <property type="component" value="Unassembled WGS sequence"/>
</dbReference>
<dbReference type="OrthoDB" id="510958at2759"/>
<feature type="compositionally biased region" description="Basic and acidic residues" evidence="7">
    <location>
        <begin position="8"/>
        <end position="25"/>
    </location>
</feature>
<name>A0A0N8H8E8_9HYPO</name>
<keyword evidence="5" id="KW-0804">Transcription</keyword>
<feature type="region of interest" description="Disordered" evidence="7">
    <location>
        <begin position="1"/>
        <end position="79"/>
    </location>
</feature>
<feature type="compositionally biased region" description="Low complexity" evidence="7">
    <location>
        <begin position="64"/>
        <end position="76"/>
    </location>
</feature>
<comment type="similarity">
    <text evidence="2">Belongs to the SAP30 family.</text>
</comment>
<sequence>MPPAKSSRNHDDSKSDAPNSKEKNGNGHASTKMRRGASQNSHSHLREVTNAAAAVPPPPPAETAPPSVRHPSPSSPLQWSSFERDVLHAYRREHHLTTPTSFSNPYRQWILSQPSGIGIHSPTMVRRRQARRQSKDHLALAVRKHFNGLGVQENDVIVDFIYKIRHDPKHDSKNHRVAKTE</sequence>
<organism evidence="9 10">
    <name type="scientific">Neonectria ditissima</name>
    <dbReference type="NCBI Taxonomy" id="78410"/>
    <lineage>
        <taxon>Eukaryota</taxon>
        <taxon>Fungi</taxon>
        <taxon>Dikarya</taxon>
        <taxon>Ascomycota</taxon>
        <taxon>Pezizomycotina</taxon>
        <taxon>Sordariomycetes</taxon>
        <taxon>Hypocreomycetidae</taxon>
        <taxon>Hypocreales</taxon>
        <taxon>Nectriaceae</taxon>
        <taxon>Neonectria</taxon>
    </lineage>
</organism>
<keyword evidence="3" id="KW-0678">Repressor</keyword>
<dbReference type="InterPro" id="IPR038291">
    <property type="entry name" value="SAP30_C_sf"/>
</dbReference>
<comment type="subcellular location">
    <subcellularLocation>
        <location evidence="1">Nucleus</location>
    </subcellularLocation>
</comment>